<keyword evidence="3" id="KW-1185">Reference proteome</keyword>
<evidence type="ECO:0000313" key="3">
    <source>
        <dbReference type="Proteomes" id="UP000765509"/>
    </source>
</evidence>
<accession>A0A9Q3BJ36</accession>
<feature type="compositionally biased region" description="Basic and acidic residues" evidence="1">
    <location>
        <begin position="136"/>
        <end position="154"/>
    </location>
</feature>
<comment type="caution">
    <text evidence="2">The sequence shown here is derived from an EMBL/GenBank/DDBJ whole genome shotgun (WGS) entry which is preliminary data.</text>
</comment>
<name>A0A9Q3BJ36_9BASI</name>
<sequence length="183" mass="21135">MVLIQSVYGVDTSQTWIKENDPAHPMHWTTSITGEINFVYTVKRGKENFSARTCSTGQMLSLTPTEAYIQALKNALEAKTIRPKTQLVTIEPPPLQKTSKRVKEIADVKMDADDRETSPRQLKSFFQKRMDIMMDKTDKHFERIEDKQSEEQSTDKPSNTKTQQDTINMLIVRNEKLARQIEE</sequence>
<organism evidence="2 3">
    <name type="scientific">Austropuccinia psidii MF-1</name>
    <dbReference type="NCBI Taxonomy" id="1389203"/>
    <lineage>
        <taxon>Eukaryota</taxon>
        <taxon>Fungi</taxon>
        <taxon>Dikarya</taxon>
        <taxon>Basidiomycota</taxon>
        <taxon>Pucciniomycotina</taxon>
        <taxon>Pucciniomycetes</taxon>
        <taxon>Pucciniales</taxon>
        <taxon>Sphaerophragmiaceae</taxon>
        <taxon>Austropuccinia</taxon>
    </lineage>
</organism>
<proteinExistence type="predicted"/>
<evidence type="ECO:0000313" key="2">
    <source>
        <dbReference type="EMBL" id="MBW0466589.1"/>
    </source>
</evidence>
<dbReference type="Proteomes" id="UP000765509">
    <property type="component" value="Unassembled WGS sequence"/>
</dbReference>
<dbReference type="AlphaFoldDB" id="A0A9Q3BJ36"/>
<reference evidence="2" key="1">
    <citation type="submission" date="2021-03" db="EMBL/GenBank/DDBJ databases">
        <title>Draft genome sequence of rust myrtle Austropuccinia psidii MF-1, a brazilian biotype.</title>
        <authorList>
            <person name="Quecine M.C."/>
            <person name="Pachon D.M.R."/>
            <person name="Bonatelli M.L."/>
            <person name="Correr F.H."/>
            <person name="Franceschini L.M."/>
            <person name="Leite T.F."/>
            <person name="Margarido G.R.A."/>
            <person name="Almeida C.A."/>
            <person name="Ferrarezi J.A."/>
            <person name="Labate C.A."/>
        </authorList>
    </citation>
    <scope>NUCLEOTIDE SEQUENCE</scope>
    <source>
        <strain evidence="2">MF-1</strain>
    </source>
</reference>
<evidence type="ECO:0000256" key="1">
    <source>
        <dbReference type="SAM" id="MobiDB-lite"/>
    </source>
</evidence>
<protein>
    <submittedName>
        <fullName evidence="2">Uncharacterized protein</fullName>
    </submittedName>
</protein>
<gene>
    <name evidence="2" type="ORF">O181_006304</name>
</gene>
<feature type="compositionally biased region" description="Polar residues" evidence="1">
    <location>
        <begin position="155"/>
        <end position="167"/>
    </location>
</feature>
<feature type="region of interest" description="Disordered" evidence="1">
    <location>
        <begin position="136"/>
        <end position="170"/>
    </location>
</feature>
<dbReference type="EMBL" id="AVOT02001338">
    <property type="protein sequence ID" value="MBW0466589.1"/>
    <property type="molecule type" value="Genomic_DNA"/>
</dbReference>